<feature type="transmembrane region" description="Helical" evidence="2">
    <location>
        <begin position="52"/>
        <end position="69"/>
    </location>
</feature>
<name>A0A1I3IQG1_9RHOB</name>
<evidence type="ECO:0000313" key="3">
    <source>
        <dbReference type="EMBL" id="SFI50196.1"/>
    </source>
</evidence>
<sequence>MSRTHDPAAAETRSQDVPDMVKPELNDPADPSEVGGAQAEATGVWRVLRNSLVLAVVAMAAIAIGYTVLT</sequence>
<keyword evidence="2" id="KW-1133">Transmembrane helix</keyword>
<feature type="compositionally biased region" description="Basic and acidic residues" evidence="1">
    <location>
        <begin position="1"/>
        <end position="25"/>
    </location>
</feature>
<keyword evidence="2" id="KW-0812">Transmembrane</keyword>
<evidence type="ECO:0000313" key="4">
    <source>
        <dbReference type="Proteomes" id="UP000199377"/>
    </source>
</evidence>
<dbReference type="STRING" id="1114924.SAMN05216258_107176"/>
<gene>
    <name evidence="3" type="ORF">SAMN05216258_107176</name>
</gene>
<proteinExistence type="predicted"/>
<dbReference type="OrthoDB" id="9972436at2"/>
<organism evidence="3 4">
    <name type="scientific">Albimonas pacifica</name>
    <dbReference type="NCBI Taxonomy" id="1114924"/>
    <lineage>
        <taxon>Bacteria</taxon>
        <taxon>Pseudomonadati</taxon>
        <taxon>Pseudomonadota</taxon>
        <taxon>Alphaproteobacteria</taxon>
        <taxon>Rhodobacterales</taxon>
        <taxon>Paracoccaceae</taxon>
        <taxon>Albimonas</taxon>
    </lineage>
</organism>
<accession>A0A1I3IQG1</accession>
<protein>
    <submittedName>
        <fullName evidence="3">Uncharacterized protein</fullName>
    </submittedName>
</protein>
<evidence type="ECO:0000256" key="1">
    <source>
        <dbReference type="SAM" id="MobiDB-lite"/>
    </source>
</evidence>
<dbReference type="AlphaFoldDB" id="A0A1I3IQG1"/>
<keyword evidence="2" id="KW-0472">Membrane</keyword>
<feature type="region of interest" description="Disordered" evidence="1">
    <location>
        <begin position="1"/>
        <end position="38"/>
    </location>
</feature>
<keyword evidence="4" id="KW-1185">Reference proteome</keyword>
<evidence type="ECO:0000256" key="2">
    <source>
        <dbReference type="SAM" id="Phobius"/>
    </source>
</evidence>
<dbReference type="EMBL" id="FOQH01000007">
    <property type="protein sequence ID" value="SFI50196.1"/>
    <property type="molecule type" value="Genomic_DNA"/>
</dbReference>
<dbReference type="Proteomes" id="UP000199377">
    <property type="component" value="Unassembled WGS sequence"/>
</dbReference>
<reference evidence="3 4" key="1">
    <citation type="submission" date="2016-10" db="EMBL/GenBank/DDBJ databases">
        <authorList>
            <person name="de Groot N.N."/>
        </authorList>
    </citation>
    <scope>NUCLEOTIDE SEQUENCE [LARGE SCALE GENOMIC DNA]</scope>
    <source>
        <strain evidence="3 4">CGMCC 1.11030</strain>
    </source>
</reference>
<dbReference type="RefSeq" id="WP_092861186.1">
    <property type="nucleotide sequence ID" value="NZ_FOQH01000007.1"/>
</dbReference>